<accession>G6B1P1</accession>
<dbReference type="HOGENOM" id="CLU_3187490_0_0_10"/>
<comment type="caution">
    <text evidence="1">The sequence shown here is derived from an EMBL/GenBank/DDBJ whole genome shotgun (WGS) entry which is preliminary data.</text>
</comment>
<reference evidence="1 2" key="1">
    <citation type="submission" date="2011-08" db="EMBL/GenBank/DDBJ databases">
        <authorList>
            <person name="Weinstock G."/>
            <person name="Sodergren E."/>
            <person name="Clifton S."/>
            <person name="Fulton L."/>
            <person name="Fulton B."/>
            <person name="Courtney L."/>
            <person name="Fronick C."/>
            <person name="Harrison M."/>
            <person name="Strong C."/>
            <person name="Farmer C."/>
            <person name="Delahaunty K."/>
            <person name="Markovic C."/>
            <person name="Hall O."/>
            <person name="Minx P."/>
            <person name="Tomlinson C."/>
            <person name="Mitreva M."/>
            <person name="Hou S."/>
            <person name="Chen J."/>
            <person name="Wollam A."/>
            <person name="Pepin K.H."/>
            <person name="Johnson M."/>
            <person name="Bhonagiri V."/>
            <person name="Zhang X."/>
            <person name="Suruliraj S."/>
            <person name="Warren W."/>
            <person name="Chinwalla A."/>
            <person name="Mardis E.R."/>
            <person name="Wilson R.K."/>
        </authorList>
    </citation>
    <scope>NUCLEOTIDE SEQUENCE [LARGE SCALE GENOMIC DNA]</scope>
    <source>
        <strain evidence="1 2">DSM 18206</strain>
    </source>
</reference>
<protein>
    <submittedName>
        <fullName evidence="1">Uncharacterized protein</fullName>
    </submittedName>
</protein>
<dbReference type="EMBL" id="AFZZ01000248">
    <property type="protein sequence ID" value="EHJ36147.1"/>
    <property type="molecule type" value="Genomic_DNA"/>
</dbReference>
<dbReference type="AlphaFoldDB" id="G6B1P1"/>
<organism evidence="1 2">
    <name type="scientific">Leyella stercorea DSM 18206</name>
    <dbReference type="NCBI Taxonomy" id="1002367"/>
    <lineage>
        <taxon>Bacteria</taxon>
        <taxon>Pseudomonadati</taxon>
        <taxon>Bacteroidota</taxon>
        <taxon>Bacteroidia</taxon>
        <taxon>Bacteroidales</taxon>
        <taxon>Prevotellaceae</taxon>
        <taxon>Leyella</taxon>
    </lineage>
</organism>
<proteinExistence type="predicted"/>
<dbReference type="Proteomes" id="UP000004407">
    <property type="component" value="Unassembled WGS sequence"/>
</dbReference>
<gene>
    <name evidence="1" type="ORF">HMPREF0673_02817</name>
</gene>
<evidence type="ECO:0000313" key="2">
    <source>
        <dbReference type="Proteomes" id="UP000004407"/>
    </source>
</evidence>
<sequence>MTILQVRICSLLFKLIVIQKYKKLLNNLSFAKNNRSFQFFSVILHS</sequence>
<evidence type="ECO:0000313" key="1">
    <source>
        <dbReference type="EMBL" id="EHJ36147.1"/>
    </source>
</evidence>
<name>G6B1P1_9BACT</name>